<dbReference type="SMART" id="SM00220">
    <property type="entry name" value="S_TKc"/>
    <property type="match status" value="1"/>
</dbReference>
<evidence type="ECO:0000313" key="8">
    <source>
        <dbReference type="EMBL" id="MCA9726534.1"/>
    </source>
</evidence>
<dbReference type="InterPro" id="IPR027417">
    <property type="entry name" value="P-loop_NTPase"/>
</dbReference>
<evidence type="ECO:0000259" key="7">
    <source>
        <dbReference type="PROSITE" id="PS50011"/>
    </source>
</evidence>
<dbReference type="PROSITE" id="PS50011">
    <property type="entry name" value="PROTEIN_KINASE_DOM"/>
    <property type="match status" value="1"/>
</dbReference>
<protein>
    <submittedName>
        <fullName evidence="8">Protein kinase</fullName>
    </submittedName>
</protein>
<dbReference type="CDD" id="cd14014">
    <property type="entry name" value="STKc_PknB_like"/>
    <property type="match status" value="1"/>
</dbReference>
<gene>
    <name evidence="8" type="ORF">KC729_02560</name>
</gene>
<dbReference type="InterPro" id="IPR000719">
    <property type="entry name" value="Prot_kinase_dom"/>
</dbReference>
<organism evidence="8 9">
    <name type="scientific">Eiseniibacteriota bacterium</name>
    <dbReference type="NCBI Taxonomy" id="2212470"/>
    <lineage>
        <taxon>Bacteria</taxon>
        <taxon>Candidatus Eiseniibacteriota</taxon>
    </lineage>
</organism>
<dbReference type="GO" id="GO:0016887">
    <property type="term" value="F:ATP hydrolysis activity"/>
    <property type="evidence" value="ECO:0007669"/>
    <property type="project" value="InterPro"/>
</dbReference>
<keyword evidence="4 5" id="KW-0067">ATP-binding</keyword>
<dbReference type="Gene3D" id="3.30.200.20">
    <property type="entry name" value="Phosphorylase Kinase, domain 1"/>
    <property type="match status" value="1"/>
</dbReference>
<dbReference type="EMBL" id="JAGQHR010000040">
    <property type="protein sequence ID" value="MCA9726534.1"/>
    <property type="molecule type" value="Genomic_DNA"/>
</dbReference>
<dbReference type="InterPro" id="IPR017441">
    <property type="entry name" value="Protein_kinase_ATP_BS"/>
</dbReference>
<dbReference type="Proteomes" id="UP000697710">
    <property type="component" value="Unassembled WGS sequence"/>
</dbReference>
<dbReference type="SUPFAM" id="SSF52540">
    <property type="entry name" value="P-loop containing nucleoside triphosphate hydrolases"/>
    <property type="match status" value="1"/>
</dbReference>
<dbReference type="PROSITE" id="PS00107">
    <property type="entry name" value="PROTEIN_KINASE_ATP"/>
    <property type="match status" value="1"/>
</dbReference>
<dbReference type="SUPFAM" id="SSF56112">
    <property type="entry name" value="Protein kinase-like (PK-like)"/>
    <property type="match status" value="1"/>
</dbReference>
<feature type="binding site" evidence="5">
    <location>
        <position position="68"/>
    </location>
    <ligand>
        <name>ATP</name>
        <dbReference type="ChEBI" id="CHEBI:30616"/>
    </ligand>
</feature>
<dbReference type="Pfam" id="PF13401">
    <property type="entry name" value="AAA_22"/>
    <property type="match status" value="1"/>
</dbReference>
<evidence type="ECO:0000313" key="9">
    <source>
        <dbReference type="Proteomes" id="UP000697710"/>
    </source>
</evidence>
<dbReference type="PANTHER" id="PTHR43289:SF6">
    <property type="entry name" value="SERINE_THREONINE-PROTEIN KINASE NEKL-3"/>
    <property type="match status" value="1"/>
</dbReference>
<feature type="non-terminal residue" evidence="8">
    <location>
        <position position="514"/>
    </location>
</feature>
<evidence type="ECO:0000256" key="6">
    <source>
        <dbReference type="SAM" id="MobiDB-lite"/>
    </source>
</evidence>
<dbReference type="GO" id="GO:0004674">
    <property type="term" value="F:protein serine/threonine kinase activity"/>
    <property type="evidence" value="ECO:0007669"/>
    <property type="project" value="TreeGrafter"/>
</dbReference>
<evidence type="ECO:0000256" key="3">
    <source>
        <dbReference type="ARBA" id="ARBA00022777"/>
    </source>
</evidence>
<dbReference type="InterPro" id="IPR011009">
    <property type="entry name" value="Kinase-like_dom_sf"/>
</dbReference>
<feature type="region of interest" description="Disordered" evidence="6">
    <location>
        <begin position="1"/>
        <end position="29"/>
    </location>
</feature>
<dbReference type="PANTHER" id="PTHR43289">
    <property type="entry name" value="MITOGEN-ACTIVATED PROTEIN KINASE KINASE KINASE 20-RELATED"/>
    <property type="match status" value="1"/>
</dbReference>
<accession>A0A956LVT4</accession>
<evidence type="ECO:0000256" key="5">
    <source>
        <dbReference type="PROSITE-ProRule" id="PRU10141"/>
    </source>
</evidence>
<evidence type="ECO:0000256" key="2">
    <source>
        <dbReference type="ARBA" id="ARBA00022741"/>
    </source>
</evidence>
<name>A0A956LVT4_UNCEI</name>
<dbReference type="AlphaFoldDB" id="A0A956LVT4"/>
<comment type="caution">
    <text evidence="8">The sequence shown here is derived from an EMBL/GenBank/DDBJ whole genome shotgun (WGS) entry which is preliminary data.</text>
</comment>
<dbReference type="GO" id="GO:0005524">
    <property type="term" value="F:ATP binding"/>
    <property type="evidence" value="ECO:0007669"/>
    <property type="project" value="UniProtKB-UniRule"/>
</dbReference>
<dbReference type="Pfam" id="PF00069">
    <property type="entry name" value="Pkinase"/>
    <property type="match status" value="1"/>
</dbReference>
<keyword evidence="1" id="KW-0808">Transferase</keyword>
<proteinExistence type="predicted"/>
<sequence length="514" mass="55950">MPVPEDLAPETSDGPRSSDETAGTIQWTDGPLPTRIGRYQIVRKLGQGGMGVVFAARDERLGREIALKLLAPGLLADPAAAGRFEREARLLASLTHPNIAMLHSLEEEGDVTFLTMELVPGIPLSNQLEEGALPPARALGICRQIALALEAAHAQGVVHRDLKPHNVHVVPNDNVKVLDFGIARRLEVDPNEYRTLEAGAILGTPGYMSPEQLRRQPIDHRTDIWALGCVLFECLTGSAAFPGRSFPDRIAATLEGEPDWDLLPARDQRELRSLIAGCLRSRQQDRSETVTQVRSEIERLLRRWSTTEEDVSEASSPLAGNLPVIRSAFIGRQEKWAEVADALRSQVLVTLTGAGGSGKTRLALEVGRGIGSEFEDGVWLVELAALRDPSHLPRALLSALGLEEEAGGSVDELVATHLSDRNLLLILDNCEHLLRPVGAMVRRLLGQAAGTRILATSRSALSIPGEHCVALAPLDLPDAASQLRHETPDKILRYDAIKLFVDRARLVQPSFVFD</sequence>
<evidence type="ECO:0000256" key="1">
    <source>
        <dbReference type="ARBA" id="ARBA00022679"/>
    </source>
</evidence>
<keyword evidence="3 8" id="KW-0418">Kinase</keyword>
<dbReference type="Gene3D" id="1.10.510.10">
    <property type="entry name" value="Transferase(Phosphotransferase) domain 1"/>
    <property type="match status" value="1"/>
</dbReference>
<feature type="domain" description="Protein kinase" evidence="7">
    <location>
        <begin position="39"/>
        <end position="301"/>
    </location>
</feature>
<reference evidence="8" key="2">
    <citation type="journal article" date="2021" name="Microbiome">
        <title>Successional dynamics and alternative stable states in a saline activated sludge microbial community over 9 years.</title>
        <authorList>
            <person name="Wang Y."/>
            <person name="Ye J."/>
            <person name="Ju F."/>
            <person name="Liu L."/>
            <person name="Boyd J.A."/>
            <person name="Deng Y."/>
            <person name="Parks D.H."/>
            <person name="Jiang X."/>
            <person name="Yin X."/>
            <person name="Woodcroft B.J."/>
            <person name="Tyson G.W."/>
            <person name="Hugenholtz P."/>
            <person name="Polz M.F."/>
            <person name="Zhang T."/>
        </authorList>
    </citation>
    <scope>NUCLEOTIDE SEQUENCE</scope>
    <source>
        <strain evidence="8">HKST-UBA01</strain>
    </source>
</reference>
<dbReference type="InterPro" id="IPR049945">
    <property type="entry name" value="AAA_22"/>
</dbReference>
<keyword evidence="2 5" id="KW-0547">Nucleotide-binding</keyword>
<reference evidence="8" key="1">
    <citation type="submission" date="2020-04" db="EMBL/GenBank/DDBJ databases">
        <authorList>
            <person name="Zhang T."/>
        </authorList>
    </citation>
    <scope>NUCLEOTIDE SEQUENCE</scope>
    <source>
        <strain evidence="8">HKST-UBA01</strain>
    </source>
</reference>
<dbReference type="Gene3D" id="3.40.50.300">
    <property type="entry name" value="P-loop containing nucleotide triphosphate hydrolases"/>
    <property type="match status" value="1"/>
</dbReference>
<evidence type="ECO:0000256" key="4">
    <source>
        <dbReference type="ARBA" id="ARBA00022840"/>
    </source>
</evidence>